<reference evidence="1 2" key="1">
    <citation type="journal article" date="2022" name="Front. Microbiol.">
        <title>High genomic differentiation and limited gene flow indicate recent cryptic speciation within the genus Laspinema (cyanobacteria).</title>
        <authorList>
            <person name="Stanojkovic A."/>
            <person name="Skoupy S."/>
            <person name="Skaloud P."/>
            <person name="Dvorak P."/>
        </authorList>
    </citation>
    <scope>NUCLEOTIDE SEQUENCE [LARGE SCALE GENOMIC DNA]</scope>
    <source>
        <strain evidence="1 2">D2a</strain>
    </source>
</reference>
<comment type="caution">
    <text evidence="1">The sequence shown here is derived from an EMBL/GenBank/DDBJ whole genome shotgun (WGS) entry which is preliminary data.</text>
</comment>
<proteinExistence type="predicted"/>
<sequence>MSFNLKDSIESIKNALFQALQSIDEFFNLDPTDKGKVVDANFKSMLKDLMDQFGMTPGEDYEDNLRSNEPGADFVIYSKEANDLVKDLLSGNITVVKKHTRVYKCGKTVLIDAHYRRLRR</sequence>
<dbReference type="RefSeq" id="WP_368007046.1">
    <property type="nucleotide sequence ID" value="NZ_JAMXFF010000019.1"/>
</dbReference>
<accession>A0ABT2MRW9</accession>
<organism evidence="1 2">
    <name type="scientific">Laspinema palackyanum D2a</name>
    <dbReference type="NCBI Taxonomy" id="2953684"/>
    <lineage>
        <taxon>Bacteria</taxon>
        <taxon>Bacillati</taxon>
        <taxon>Cyanobacteriota</taxon>
        <taxon>Cyanophyceae</taxon>
        <taxon>Oscillatoriophycideae</taxon>
        <taxon>Oscillatoriales</taxon>
        <taxon>Laspinemataceae</taxon>
        <taxon>Laspinema</taxon>
        <taxon>Laspinema palackyanum</taxon>
    </lineage>
</organism>
<keyword evidence="2" id="KW-1185">Reference proteome</keyword>
<evidence type="ECO:0000313" key="1">
    <source>
        <dbReference type="EMBL" id="MCT7967464.1"/>
    </source>
</evidence>
<name>A0ABT2MRW9_9CYAN</name>
<gene>
    <name evidence="1" type="ORF">NG799_14075</name>
</gene>
<protein>
    <submittedName>
        <fullName evidence="1">Uncharacterized protein</fullName>
    </submittedName>
</protein>
<evidence type="ECO:0000313" key="2">
    <source>
        <dbReference type="Proteomes" id="UP001525890"/>
    </source>
</evidence>
<dbReference type="EMBL" id="JAMXFF010000019">
    <property type="protein sequence ID" value="MCT7967464.1"/>
    <property type="molecule type" value="Genomic_DNA"/>
</dbReference>
<dbReference type="Proteomes" id="UP001525890">
    <property type="component" value="Unassembled WGS sequence"/>
</dbReference>